<dbReference type="Pfam" id="PF05225">
    <property type="entry name" value="HTH_psq"/>
    <property type="match status" value="1"/>
</dbReference>
<dbReference type="InterPro" id="IPR007889">
    <property type="entry name" value="HTH_Psq"/>
</dbReference>
<feature type="chain" id="PRO_5035467410" description="HTH psq-type domain-containing protein" evidence="2">
    <location>
        <begin position="18"/>
        <end position="87"/>
    </location>
</feature>
<keyword evidence="2" id="KW-0732">Signal</keyword>
<evidence type="ECO:0000256" key="2">
    <source>
        <dbReference type="SAM" id="SignalP"/>
    </source>
</evidence>
<feature type="signal peptide" evidence="2">
    <location>
        <begin position="1"/>
        <end position="17"/>
    </location>
</feature>
<dbReference type="GO" id="GO:0003677">
    <property type="term" value="F:DNA binding"/>
    <property type="evidence" value="ECO:0007669"/>
    <property type="project" value="InterPro"/>
</dbReference>
<evidence type="ECO:0000313" key="4">
    <source>
        <dbReference type="EMBL" id="KAF2893107.1"/>
    </source>
</evidence>
<keyword evidence="5" id="KW-1185">Reference proteome</keyword>
<feature type="domain" description="HTH psq-type" evidence="3">
    <location>
        <begin position="41"/>
        <end position="82"/>
    </location>
</feature>
<dbReference type="Gene3D" id="1.10.10.60">
    <property type="entry name" value="Homeodomain-like"/>
    <property type="match status" value="1"/>
</dbReference>
<evidence type="ECO:0000313" key="5">
    <source>
        <dbReference type="Proteomes" id="UP000801492"/>
    </source>
</evidence>
<sequence>MIVIIVLLSLIEQLICGQPFSGLPFSKMPRGYKKSNRQSWSEESMRSAVEAVLSKEMGYLKASQTFCLAQKTLEPSVKKARESGSVA</sequence>
<protein>
    <recommendedName>
        <fullName evidence="3">HTH psq-type domain-containing protein</fullName>
    </recommendedName>
</protein>
<name>A0A8K0CZ79_IGNLU</name>
<proteinExistence type="predicted"/>
<dbReference type="OrthoDB" id="6783365at2759"/>
<gene>
    <name evidence="4" type="ORF">ILUMI_13063</name>
</gene>
<reference evidence="4" key="1">
    <citation type="submission" date="2019-08" db="EMBL/GenBank/DDBJ databases">
        <title>The genome of the North American firefly Photinus pyralis.</title>
        <authorList>
            <consortium name="Photinus pyralis genome working group"/>
            <person name="Fallon T.R."/>
            <person name="Sander Lower S.E."/>
            <person name="Weng J.-K."/>
        </authorList>
    </citation>
    <scope>NUCLEOTIDE SEQUENCE</scope>
    <source>
        <strain evidence="4">TRF0915ILg1</strain>
        <tissue evidence="4">Whole body</tissue>
    </source>
</reference>
<dbReference type="AlphaFoldDB" id="A0A8K0CZ79"/>
<dbReference type="Proteomes" id="UP000801492">
    <property type="component" value="Unassembled WGS sequence"/>
</dbReference>
<evidence type="ECO:0000256" key="1">
    <source>
        <dbReference type="ARBA" id="ARBA00004123"/>
    </source>
</evidence>
<dbReference type="GO" id="GO:0005634">
    <property type="term" value="C:nucleus"/>
    <property type="evidence" value="ECO:0007669"/>
    <property type="project" value="UniProtKB-SubCell"/>
</dbReference>
<evidence type="ECO:0000259" key="3">
    <source>
        <dbReference type="Pfam" id="PF05225"/>
    </source>
</evidence>
<dbReference type="InterPro" id="IPR009057">
    <property type="entry name" value="Homeodomain-like_sf"/>
</dbReference>
<dbReference type="SUPFAM" id="SSF46689">
    <property type="entry name" value="Homeodomain-like"/>
    <property type="match status" value="1"/>
</dbReference>
<organism evidence="4 5">
    <name type="scientific">Ignelater luminosus</name>
    <name type="common">Cucubano</name>
    <name type="synonym">Pyrophorus luminosus</name>
    <dbReference type="NCBI Taxonomy" id="2038154"/>
    <lineage>
        <taxon>Eukaryota</taxon>
        <taxon>Metazoa</taxon>
        <taxon>Ecdysozoa</taxon>
        <taxon>Arthropoda</taxon>
        <taxon>Hexapoda</taxon>
        <taxon>Insecta</taxon>
        <taxon>Pterygota</taxon>
        <taxon>Neoptera</taxon>
        <taxon>Endopterygota</taxon>
        <taxon>Coleoptera</taxon>
        <taxon>Polyphaga</taxon>
        <taxon>Elateriformia</taxon>
        <taxon>Elateroidea</taxon>
        <taxon>Elateridae</taxon>
        <taxon>Agrypninae</taxon>
        <taxon>Pyrophorini</taxon>
        <taxon>Ignelater</taxon>
    </lineage>
</organism>
<comment type="caution">
    <text evidence="4">The sequence shown here is derived from an EMBL/GenBank/DDBJ whole genome shotgun (WGS) entry which is preliminary data.</text>
</comment>
<comment type="subcellular location">
    <subcellularLocation>
        <location evidence="1">Nucleus</location>
    </subcellularLocation>
</comment>
<accession>A0A8K0CZ79</accession>
<dbReference type="EMBL" id="VTPC01008247">
    <property type="protein sequence ID" value="KAF2893107.1"/>
    <property type="molecule type" value="Genomic_DNA"/>
</dbReference>